<gene>
    <name evidence="1" type="ORF">FYJ39_19350</name>
</gene>
<organism evidence="1 2">
    <name type="scientific">Clostridium porci</name>
    <dbReference type="NCBI Taxonomy" id="2605778"/>
    <lineage>
        <taxon>Bacteria</taxon>
        <taxon>Bacillati</taxon>
        <taxon>Bacillota</taxon>
        <taxon>Clostridia</taxon>
        <taxon>Eubacteriales</taxon>
        <taxon>Clostridiaceae</taxon>
        <taxon>Clostridium</taxon>
    </lineage>
</organism>
<reference evidence="1 2" key="1">
    <citation type="submission" date="2019-08" db="EMBL/GenBank/DDBJ databases">
        <title>In-depth cultivation of the pig gut microbiome towards novel bacterial diversity and tailored functional studies.</title>
        <authorList>
            <person name="Wylensek D."/>
            <person name="Hitch T.C.A."/>
            <person name="Clavel T."/>
        </authorList>
    </citation>
    <scope>NUCLEOTIDE SEQUENCE [LARGE SCALE GENOMIC DNA]</scope>
    <source>
        <strain evidence="1 2">WCA-389-WT-23D1</strain>
    </source>
</reference>
<proteinExistence type="predicted"/>
<name>A0A7X2TEI3_9CLOT</name>
<protein>
    <submittedName>
        <fullName evidence="1">Uncharacterized protein</fullName>
    </submittedName>
</protein>
<comment type="caution">
    <text evidence="1">The sequence shown here is derived from an EMBL/GenBank/DDBJ whole genome shotgun (WGS) entry which is preliminary data.</text>
</comment>
<dbReference type="AlphaFoldDB" id="A0A7X2TEI3"/>
<evidence type="ECO:0000313" key="1">
    <source>
        <dbReference type="EMBL" id="MSS38605.1"/>
    </source>
</evidence>
<accession>A0A7X2TEI3</accession>
<keyword evidence="2" id="KW-1185">Reference proteome</keyword>
<sequence length="666" mass="78931">MENIVKDLLEKLSFYYNDKANAGEYLTQHLDEVKDTDTLEDILLTILMYCRKWSDNGSNFNQDYRQRLIQWFTRKEYLSPVLQAGVTKLMEYDSKLPIPVIDLERLESRQKKQKQDPLPACTEKQELKLWLVEPEMVRGRGTALASVTEQKEKLYQYLEYLHFFRDRITDITAQSGRKCTLPEKTLSDLIQKNIFASAKSTQYQFLQAHYTEMEIAAFNLYFYEYAEDIKRDNIKVRFLRCLSEITEAEELDAFKLSMIKTILSSSFSRNVANYKKCEAYFRSELPVEPSMKEEFHTIFQSDEAYRDFYESVKTVVNFEYRGYLRFDPLLPGNRGKWEMIQNKDKIDLLEYRAKTFLLHDPHARYSEEQQKQIEILHELAKDLFEELKSPNSDATLPEFLICNQADSALTVFLQAELETMLTSIKDVRIWYDELEPPYQYLYQLKLWQGIGEINTALLLGWNARETSGKSCSLLNTVGANPYLSDDEKQQYFYMVQEAVWKDRRDYYPDFLYHLLAVHEELAMRFLNKETLTEIAKELCHEHPALIKKLANYLMSQDERDIYLKEELKRQEEKKEKEELFKFQRDVKIAMKELIFNGNYWKIGYLSDNCLNEMLTKIAIRNEVEQWDGTNISSLIYKLAYITSETKCHSVLLQTIQNFCNRQEDMA</sequence>
<dbReference type="RefSeq" id="WP_154473995.1">
    <property type="nucleotide sequence ID" value="NZ_VUMD01000030.1"/>
</dbReference>
<dbReference type="EMBL" id="VUMD01000030">
    <property type="protein sequence ID" value="MSS38605.1"/>
    <property type="molecule type" value="Genomic_DNA"/>
</dbReference>
<dbReference type="Proteomes" id="UP000429958">
    <property type="component" value="Unassembled WGS sequence"/>
</dbReference>
<evidence type="ECO:0000313" key="2">
    <source>
        <dbReference type="Proteomes" id="UP000429958"/>
    </source>
</evidence>